<keyword evidence="4 5" id="KW-0472">Membrane</keyword>
<evidence type="ECO:0000256" key="3">
    <source>
        <dbReference type="ARBA" id="ARBA00022989"/>
    </source>
</evidence>
<name>A0A0G0ZBJ2_9BACT</name>
<comment type="caution">
    <text evidence="6">The sequence shown here is derived from an EMBL/GenBank/DDBJ whole genome shotgun (WGS) entry which is preliminary data.</text>
</comment>
<dbReference type="PANTHER" id="PTHR31851">
    <property type="entry name" value="FE(2+)/MN(2+) TRANSPORTER PCL1"/>
    <property type="match status" value="1"/>
</dbReference>
<feature type="transmembrane region" description="Helical" evidence="5">
    <location>
        <begin position="178"/>
        <end position="202"/>
    </location>
</feature>
<evidence type="ECO:0000256" key="1">
    <source>
        <dbReference type="ARBA" id="ARBA00004127"/>
    </source>
</evidence>
<evidence type="ECO:0000313" key="6">
    <source>
        <dbReference type="EMBL" id="KKS46077.1"/>
    </source>
</evidence>
<reference evidence="6 7" key="1">
    <citation type="journal article" date="2015" name="Nature">
        <title>rRNA introns, odd ribosomes, and small enigmatic genomes across a large radiation of phyla.</title>
        <authorList>
            <person name="Brown C.T."/>
            <person name="Hug L.A."/>
            <person name="Thomas B.C."/>
            <person name="Sharon I."/>
            <person name="Castelle C.J."/>
            <person name="Singh A."/>
            <person name="Wilkins M.J."/>
            <person name="Williams K.H."/>
            <person name="Banfield J.F."/>
        </authorList>
    </citation>
    <scope>NUCLEOTIDE SEQUENCE [LARGE SCALE GENOMIC DNA]</scope>
</reference>
<accession>A0A0G0ZBJ2</accession>
<comment type="subcellular location">
    <subcellularLocation>
        <location evidence="1">Endomembrane system</location>
        <topology evidence="1">Multi-pass membrane protein</topology>
    </subcellularLocation>
</comment>
<evidence type="ECO:0000256" key="5">
    <source>
        <dbReference type="SAM" id="Phobius"/>
    </source>
</evidence>
<feature type="transmembrane region" description="Helical" evidence="5">
    <location>
        <begin position="208"/>
        <end position="228"/>
    </location>
</feature>
<gene>
    <name evidence="6" type="ORF">UV09_C0023G0031</name>
</gene>
<dbReference type="GO" id="GO:0012505">
    <property type="term" value="C:endomembrane system"/>
    <property type="evidence" value="ECO:0007669"/>
    <property type="project" value="UniProtKB-SubCell"/>
</dbReference>
<feature type="transmembrane region" description="Helical" evidence="5">
    <location>
        <begin position="240"/>
        <end position="261"/>
    </location>
</feature>
<dbReference type="AlphaFoldDB" id="A0A0G0ZBJ2"/>
<dbReference type="EMBL" id="LCDD01000023">
    <property type="protein sequence ID" value="KKS46077.1"/>
    <property type="molecule type" value="Genomic_DNA"/>
</dbReference>
<sequence>MKNNGRLREAREGYLSNDQAKIRRSHLPHRIREDLRHAERHRGAGFTLPEIILGGQDGLVNVLGVILGVAAATNETGIVLVAGLAATFAESISMGAVAYTSTVAEADFYQSEVERESWEIKKIPDGEKGEVRELYRSYGFSGDILEEIVTKISGNRNVWLKVMMEQELKLHKVNRKDALPSALIVGFSALVGSFIPLLPFFFLPIKTAIFLSLIISSLTLFAVGYYKAKQTLGRKLFINGLEMLSIGMLSALTGFLVGKLFNIQ</sequence>
<keyword evidence="3 5" id="KW-1133">Transmembrane helix</keyword>
<keyword evidence="2 5" id="KW-0812">Transmembrane</keyword>
<protein>
    <recommendedName>
        <fullName evidence="8">VIT family protein</fullName>
    </recommendedName>
</protein>
<evidence type="ECO:0008006" key="8">
    <source>
        <dbReference type="Google" id="ProtNLM"/>
    </source>
</evidence>
<evidence type="ECO:0000256" key="2">
    <source>
        <dbReference type="ARBA" id="ARBA00022692"/>
    </source>
</evidence>
<evidence type="ECO:0000313" key="7">
    <source>
        <dbReference type="Proteomes" id="UP000034320"/>
    </source>
</evidence>
<dbReference type="Proteomes" id="UP000034320">
    <property type="component" value="Unassembled WGS sequence"/>
</dbReference>
<dbReference type="GO" id="GO:0005384">
    <property type="term" value="F:manganese ion transmembrane transporter activity"/>
    <property type="evidence" value="ECO:0007669"/>
    <property type="project" value="InterPro"/>
</dbReference>
<evidence type="ECO:0000256" key="4">
    <source>
        <dbReference type="ARBA" id="ARBA00023136"/>
    </source>
</evidence>
<organism evidence="6 7">
    <name type="scientific">Candidatus Gottesmanbacteria bacterium GW2011_GWA2_42_18</name>
    <dbReference type="NCBI Taxonomy" id="1618442"/>
    <lineage>
        <taxon>Bacteria</taxon>
        <taxon>Candidatus Gottesmaniibacteriota</taxon>
    </lineage>
</organism>
<proteinExistence type="predicted"/>
<dbReference type="GO" id="GO:0030026">
    <property type="term" value="P:intracellular manganese ion homeostasis"/>
    <property type="evidence" value="ECO:0007669"/>
    <property type="project" value="InterPro"/>
</dbReference>
<dbReference type="Pfam" id="PF01988">
    <property type="entry name" value="VIT1"/>
    <property type="match status" value="1"/>
</dbReference>
<dbReference type="InterPro" id="IPR008217">
    <property type="entry name" value="Ccc1_fam"/>
</dbReference>